<protein>
    <recommendedName>
        <fullName evidence="3">Cytochrome P450</fullName>
    </recommendedName>
</protein>
<proteinExistence type="predicted"/>
<dbReference type="EMBL" id="FNVT01000009">
    <property type="protein sequence ID" value="SEG96067.1"/>
    <property type="molecule type" value="Genomic_DNA"/>
</dbReference>
<accession>A0A1H6EE20</accession>
<organism evidence="1 2">
    <name type="scientific">Nonomuraea solani</name>
    <dbReference type="NCBI Taxonomy" id="1144553"/>
    <lineage>
        <taxon>Bacteria</taxon>
        <taxon>Bacillati</taxon>
        <taxon>Actinomycetota</taxon>
        <taxon>Actinomycetes</taxon>
        <taxon>Streptosporangiales</taxon>
        <taxon>Streptosporangiaceae</taxon>
        <taxon>Nonomuraea</taxon>
    </lineage>
</organism>
<evidence type="ECO:0000313" key="2">
    <source>
        <dbReference type="Proteomes" id="UP000236732"/>
    </source>
</evidence>
<sequence>MAIGTIIQRFPELRLDRSRSNIHFRDDTALRVMKSLPVSVHT</sequence>
<keyword evidence="2" id="KW-1185">Reference proteome</keyword>
<name>A0A1H6EE20_9ACTN</name>
<reference evidence="1 2" key="1">
    <citation type="submission" date="2016-10" db="EMBL/GenBank/DDBJ databases">
        <authorList>
            <person name="de Groot N.N."/>
        </authorList>
    </citation>
    <scope>NUCLEOTIDE SEQUENCE [LARGE SCALE GENOMIC DNA]</scope>
    <source>
        <strain evidence="1 2">CGMCC 4.7037</strain>
    </source>
</reference>
<evidence type="ECO:0008006" key="3">
    <source>
        <dbReference type="Google" id="ProtNLM"/>
    </source>
</evidence>
<dbReference type="RefSeq" id="WP_268808693.1">
    <property type="nucleotide sequence ID" value="NZ_FNVT01000009.1"/>
</dbReference>
<gene>
    <name evidence="1" type="ORF">SAMN05444920_109269</name>
</gene>
<dbReference type="AlphaFoldDB" id="A0A1H6EE20"/>
<dbReference type="Proteomes" id="UP000236732">
    <property type="component" value="Unassembled WGS sequence"/>
</dbReference>
<evidence type="ECO:0000313" key="1">
    <source>
        <dbReference type="EMBL" id="SEG96067.1"/>
    </source>
</evidence>